<evidence type="ECO:0000313" key="2">
    <source>
        <dbReference type="Proteomes" id="UP001157418"/>
    </source>
</evidence>
<dbReference type="Proteomes" id="UP001157418">
    <property type="component" value="Unassembled WGS sequence"/>
</dbReference>
<reference evidence="1 2" key="1">
    <citation type="submission" date="2022-01" db="EMBL/GenBank/DDBJ databases">
        <authorList>
            <person name="Xiong W."/>
            <person name="Schranz E."/>
        </authorList>
    </citation>
    <scope>NUCLEOTIDE SEQUENCE [LARGE SCALE GENOMIC DNA]</scope>
</reference>
<dbReference type="AlphaFoldDB" id="A0AAU9MI62"/>
<keyword evidence="2" id="KW-1185">Reference proteome</keyword>
<organism evidence="1 2">
    <name type="scientific">Lactuca virosa</name>
    <dbReference type="NCBI Taxonomy" id="75947"/>
    <lineage>
        <taxon>Eukaryota</taxon>
        <taxon>Viridiplantae</taxon>
        <taxon>Streptophyta</taxon>
        <taxon>Embryophyta</taxon>
        <taxon>Tracheophyta</taxon>
        <taxon>Spermatophyta</taxon>
        <taxon>Magnoliopsida</taxon>
        <taxon>eudicotyledons</taxon>
        <taxon>Gunneridae</taxon>
        <taxon>Pentapetalae</taxon>
        <taxon>asterids</taxon>
        <taxon>campanulids</taxon>
        <taxon>Asterales</taxon>
        <taxon>Asteraceae</taxon>
        <taxon>Cichorioideae</taxon>
        <taxon>Cichorieae</taxon>
        <taxon>Lactucinae</taxon>
        <taxon>Lactuca</taxon>
    </lineage>
</organism>
<name>A0AAU9MI62_9ASTR</name>
<proteinExistence type="predicted"/>
<comment type="caution">
    <text evidence="1">The sequence shown here is derived from an EMBL/GenBank/DDBJ whole genome shotgun (WGS) entry which is preliminary data.</text>
</comment>
<gene>
    <name evidence="1" type="ORF">LVIROSA_LOCUS13791</name>
</gene>
<sequence length="69" mass="7480">MIHPKSIVVFSNKSHPSAPFSLEIYLVKSTLGLKAIVWWTGGVHLPGMGSKLEHAHISTSNKLIFLGIG</sequence>
<dbReference type="EMBL" id="CAKMRJ010002223">
    <property type="protein sequence ID" value="CAH1426726.1"/>
    <property type="molecule type" value="Genomic_DNA"/>
</dbReference>
<accession>A0AAU9MI62</accession>
<evidence type="ECO:0000313" key="1">
    <source>
        <dbReference type="EMBL" id="CAH1426726.1"/>
    </source>
</evidence>
<protein>
    <submittedName>
        <fullName evidence="1">Uncharacterized protein</fullName>
    </submittedName>
</protein>